<name>A0A1R1YGF1_9FUNG</name>
<dbReference type="GO" id="GO:0016020">
    <property type="term" value="C:membrane"/>
    <property type="evidence" value="ECO:0007669"/>
    <property type="project" value="UniProtKB-SubCell"/>
</dbReference>
<dbReference type="Proteomes" id="UP000187283">
    <property type="component" value="Unassembled WGS sequence"/>
</dbReference>
<feature type="transmembrane region" description="Helical" evidence="6">
    <location>
        <begin position="341"/>
        <end position="360"/>
    </location>
</feature>
<evidence type="ECO:0000313" key="8">
    <source>
        <dbReference type="EMBL" id="OMJ25980.1"/>
    </source>
</evidence>
<protein>
    <submittedName>
        <fullName evidence="8">Putative transporter</fullName>
    </submittedName>
</protein>
<feature type="transmembrane region" description="Helical" evidence="6">
    <location>
        <begin position="176"/>
        <end position="196"/>
    </location>
</feature>
<dbReference type="Gene3D" id="1.20.1250.20">
    <property type="entry name" value="MFS general substrate transporter like domains"/>
    <property type="match status" value="2"/>
</dbReference>
<feature type="transmembrane region" description="Helical" evidence="6">
    <location>
        <begin position="276"/>
        <end position="301"/>
    </location>
</feature>
<feature type="transmembrane region" description="Helical" evidence="6">
    <location>
        <begin position="313"/>
        <end position="334"/>
    </location>
</feature>
<dbReference type="PANTHER" id="PTHR43791:SF36">
    <property type="entry name" value="TRANSPORTER, PUTATIVE (AFU_ORTHOLOGUE AFUA_6G08340)-RELATED"/>
    <property type="match status" value="1"/>
</dbReference>
<evidence type="ECO:0000256" key="2">
    <source>
        <dbReference type="ARBA" id="ARBA00022448"/>
    </source>
</evidence>
<keyword evidence="2" id="KW-0813">Transport</keyword>
<feature type="transmembrane region" description="Helical" evidence="6">
    <location>
        <begin position="139"/>
        <end position="164"/>
    </location>
</feature>
<dbReference type="PROSITE" id="PS50850">
    <property type="entry name" value="MFS"/>
    <property type="match status" value="1"/>
</dbReference>
<comment type="subcellular location">
    <subcellularLocation>
        <location evidence="1">Membrane</location>
        <topology evidence="1">Multi-pass membrane protein</topology>
    </subcellularLocation>
</comment>
<accession>A0A1R1YGF1</accession>
<keyword evidence="9" id="KW-1185">Reference proteome</keyword>
<evidence type="ECO:0000313" key="9">
    <source>
        <dbReference type="Proteomes" id="UP000187283"/>
    </source>
</evidence>
<dbReference type="InterPro" id="IPR036259">
    <property type="entry name" value="MFS_trans_sf"/>
</dbReference>
<evidence type="ECO:0000259" key="7">
    <source>
        <dbReference type="PROSITE" id="PS50850"/>
    </source>
</evidence>
<keyword evidence="5 6" id="KW-0472">Membrane</keyword>
<sequence>MDEKTIHHTSGSDLGDDLKGHELNTTLELTDHEKSLVKSALRKIDKRIVPLLSLIYIFSLIDRSNIGAALVNGLREELRFTPSQEQNSTTIFYIFYLIFETPANMMLKKVRPHVWFGLIGSAWSLCCIGMAFAKNGNTFVVARAFLGAFESGFTPGVVGYLNYWYCREEVGIRSTLFFLAIPIGGTFGGPLTAALASTNTKALRGFQMIFLVEGAITLALCIAAYFIIIDYPDEAKFLTDEERTIIVKRLNNEQGMASTVQGSRKQLFKILIDWKLYVFSIIFFGLNNLAIILGVFGAVIIQGMGFSGVRATYIASIQSAGGLFGTILLSYLLNKVSYYKLILMYGIIAVVGYSVLTFANGVGLRLTFYVIAGFGSVPLIPLPLTWSSVNQGGVYKGLIASAVVISLGTICGVTVPRLYTKKYAPNYNLGNYVTLGCAALSVVLSVILGLYFKAENKRRDNNPVSVNHLSDDEQRALANDHPNFRFRL</sequence>
<evidence type="ECO:0000256" key="6">
    <source>
        <dbReference type="SAM" id="Phobius"/>
    </source>
</evidence>
<gene>
    <name evidence="8" type="ORF">AYI70_g519</name>
</gene>
<feature type="transmembrane region" description="Helical" evidence="6">
    <location>
        <begin position="366"/>
        <end position="386"/>
    </location>
</feature>
<reference evidence="8 9" key="1">
    <citation type="submission" date="2017-01" db="EMBL/GenBank/DDBJ databases">
        <authorList>
            <person name="Mah S.A."/>
            <person name="Swanson W.J."/>
            <person name="Moy G.W."/>
            <person name="Vacquier V.D."/>
        </authorList>
    </citation>
    <scope>NUCLEOTIDE SEQUENCE [LARGE SCALE GENOMIC DNA]</scope>
    <source>
        <strain evidence="8 9">GSMNP</strain>
    </source>
</reference>
<dbReference type="GO" id="GO:0022857">
    <property type="term" value="F:transmembrane transporter activity"/>
    <property type="evidence" value="ECO:0007669"/>
    <property type="project" value="InterPro"/>
</dbReference>
<evidence type="ECO:0000256" key="3">
    <source>
        <dbReference type="ARBA" id="ARBA00022692"/>
    </source>
</evidence>
<dbReference type="STRING" id="133412.A0A1R1YGF1"/>
<keyword evidence="4 6" id="KW-1133">Transmembrane helix</keyword>
<feature type="domain" description="Major facilitator superfamily (MFS) profile" evidence="7">
    <location>
        <begin position="48"/>
        <end position="457"/>
    </location>
</feature>
<proteinExistence type="predicted"/>
<dbReference type="EMBL" id="LSSN01000083">
    <property type="protein sequence ID" value="OMJ25980.1"/>
    <property type="molecule type" value="Genomic_DNA"/>
</dbReference>
<dbReference type="InterPro" id="IPR020846">
    <property type="entry name" value="MFS_dom"/>
</dbReference>
<evidence type="ECO:0000256" key="5">
    <source>
        <dbReference type="ARBA" id="ARBA00023136"/>
    </source>
</evidence>
<dbReference type="SUPFAM" id="SSF103473">
    <property type="entry name" value="MFS general substrate transporter"/>
    <property type="match status" value="1"/>
</dbReference>
<feature type="transmembrane region" description="Helical" evidence="6">
    <location>
        <begin position="431"/>
        <end position="452"/>
    </location>
</feature>
<dbReference type="FunFam" id="1.20.1250.20:FF:000018">
    <property type="entry name" value="MFS transporter permease"/>
    <property type="match status" value="1"/>
</dbReference>
<feature type="transmembrane region" description="Helical" evidence="6">
    <location>
        <begin position="114"/>
        <end position="133"/>
    </location>
</feature>
<dbReference type="AlphaFoldDB" id="A0A1R1YGF1"/>
<comment type="caution">
    <text evidence="8">The sequence shown here is derived from an EMBL/GenBank/DDBJ whole genome shotgun (WGS) entry which is preliminary data.</text>
</comment>
<evidence type="ECO:0000256" key="1">
    <source>
        <dbReference type="ARBA" id="ARBA00004141"/>
    </source>
</evidence>
<dbReference type="PANTHER" id="PTHR43791">
    <property type="entry name" value="PERMEASE-RELATED"/>
    <property type="match status" value="1"/>
</dbReference>
<dbReference type="Pfam" id="PF07690">
    <property type="entry name" value="MFS_1"/>
    <property type="match status" value="1"/>
</dbReference>
<dbReference type="InterPro" id="IPR011701">
    <property type="entry name" value="MFS"/>
</dbReference>
<evidence type="ECO:0000256" key="4">
    <source>
        <dbReference type="ARBA" id="ARBA00022989"/>
    </source>
</evidence>
<organism evidence="8 9">
    <name type="scientific">Smittium culicis</name>
    <dbReference type="NCBI Taxonomy" id="133412"/>
    <lineage>
        <taxon>Eukaryota</taxon>
        <taxon>Fungi</taxon>
        <taxon>Fungi incertae sedis</taxon>
        <taxon>Zoopagomycota</taxon>
        <taxon>Kickxellomycotina</taxon>
        <taxon>Harpellomycetes</taxon>
        <taxon>Harpellales</taxon>
        <taxon>Legeriomycetaceae</taxon>
        <taxon>Smittium</taxon>
    </lineage>
</organism>
<dbReference type="OrthoDB" id="2962993at2759"/>
<feature type="transmembrane region" description="Helical" evidence="6">
    <location>
        <begin position="398"/>
        <end position="419"/>
    </location>
</feature>
<feature type="transmembrane region" description="Helical" evidence="6">
    <location>
        <begin position="208"/>
        <end position="228"/>
    </location>
</feature>
<keyword evidence="3 6" id="KW-0812">Transmembrane</keyword>